<dbReference type="Proteomes" id="UP000006028">
    <property type="component" value="Unassembled WGS sequence"/>
</dbReference>
<dbReference type="AlphaFoldDB" id="E2ZF86"/>
<comment type="caution">
    <text evidence="1">The sequence shown here is derived from an EMBL/GenBank/DDBJ whole genome shotgun (WGS) entry which is preliminary data.</text>
</comment>
<dbReference type="BioCyc" id="FCF748224-HMP:GTSS-1642-MONOMER"/>
<evidence type="ECO:0000313" key="1">
    <source>
        <dbReference type="EMBL" id="EFQ08206.1"/>
    </source>
</evidence>
<organism evidence="1 2">
    <name type="scientific">Faecalibacterium cf. prausnitzii KLE1255</name>
    <dbReference type="NCBI Taxonomy" id="748224"/>
    <lineage>
        <taxon>Bacteria</taxon>
        <taxon>Bacillati</taxon>
        <taxon>Bacillota</taxon>
        <taxon>Clostridia</taxon>
        <taxon>Eubacteriales</taxon>
        <taxon>Oscillospiraceae</taxon>
        <taxon>Faecalibacterium</taxon>
    </lineage>
</organism>
<gene>
    <name evidence="1" type="ORF">HMPREF9436_00319</name>
</gene>
<evidence type="ECO:0000313" key="2">
    <source>
        <dbReference type="Proteomes" id="UP000006028"/>
    </source>
</evidence>
<name>E2ZF86_9FIRM</name>
<proteinExistence type="predicted"/>
<dbReference type="EMBL" id="AECU01000025">
    <property type="protein sequence ID" value="EFQ08206.1"/>
    <property type="molecule type" value="Genomic_DNA"/>
</dbReference>
<accession>E2ZF86</accession>
<protein>
    <submittedName>
        <fullName evidence="1">Uncharacterized protein</fullName>
    </submittedName>
</protein>
<dbReference type="HOGENOM" id="CLU_3270303_0_0_9"/>
<reference evidence="1 2" key="1">
    <citation type="submission" date="2010-08" db="EMBL/GenBank/DDBJ databases">
        <authorList>
            <person name="Weinstock G."/>
            <person name="Sodergren E."/>
            <person name="Clifton S."/>
            <person name="Fulton L."/>
            <person name="Fulton B."/>
            <person name="Courtney L."/>
            <person name="Fronick C."/>
            <person name="Harrison M."/>
            <person name="Strong C."/>
            <person name="Farmer C."/>
            <person name="Delahaunty K."/>
            <person name="Markovic C."/>
            <person name="Hall O."/>
            <person name="Minx P."/>
            <person name="Tomlinson C."/>
            <person name="Mitreva M."/>
            <person name="Hou S."/>
            <person name="Chen J."/>
            <person name="Wollam A."/>
            <person name="Pepin K.H."/>
            <person name="Johnson M."/>
            <person name="Bhonagiri V."/>
            <person name="Zhang X."/>
            <person name="Suruliraj S."/>
            <person name="Warren W."/>
            <person name="Chinwalla A."/>
            <person name="Mardis E.R."/>
            <person name="Wilson R.K."/>
        </authorList>
    </citation>
    <scope>NUCLEOTIDE SEQUENCE [LARGE SCALE GENOMIC DNA]</scope>
    <source>
        <strain evidence="1 2">KLE1255</strain>
    </source>
</reference>
<sequence length="41" mass="4530">MIPAAFQDRKMIPFLKRSGIFLYGNWAADPSCIRGAGAVFL</sequence>
<dbReference type="STRING" id="748224.HMPREF9436_00319"/>